<gene>
    <name evidence="2" type="ORF">CHH72_09400</name>
</gene>
<accession>A0A268P068</accession>
<dbReference type="InterPro" id="IPR034660">
    <property type="entry name" value="DinB/YfiT-like"/>
</dbReference>
<dbReference type="InterPro" id="IPR024775">
    <property type="entry name" value="DinB-like"/>
</dbReference>
<dbReference type="Gene3D" id="1.20.120.450">
    <property type="entry name" value="dinb family like domain"/>
    <property type="match status" value="1"/>
</dbReference>
<dbReference type="AlphaFoldDB" id="A0A268P068"/>
<dbReference type="EMBL" id="NPCC01000011">
    <property type="protein sequence ID" value="PAE89051.1"/>
    <property type="molecule type" value="Genomic_DNA"/>
</dbReference>
<dbReference type="RefSeq" id="WP_035203340.1">
    <property type="nucleotide sequence ID" value="NZ_CP012475.1"/>
</dbReference>
<feature type="domain" description="DinB-like" evidence="1">
    <location>
        <begin position="12"/>
        <end position="150"/>
    </location>
</feature>
<reference evidence="2 3" key="1">
    <citation type="submission" date="2017-07" db="EMBL/GenBank/DDBJ databases">
        <title>Isolation and whole genome analysis of endospore-forming bacteria from heroin.</title>
        <authorList>
            <person name="Kalinowski J."/>
            <person name="Ahrens B."/>
            <person name="Al-Dilaimi A."/>
            <person name="Winkler A."/>
            <person name="Wibberg D."/>
            <person name="Schleenbecker U."/>
            <person name="Ruckert C."/>
            <person name="Wolfel R."/>
            <person name="Grass G."/>
        </authorList>
    </citation>
    <scope>NUCLEOTIDE SEQUENCE [LARGE SCALE GENOMIC DNA]</scope>
    <source>
        <strain evidence="2 3">7539</strain>
    </source>
</reference>
<name>A0A268P068_SHOCL</name>
<sequence length="175" mass="20311">MNFKVEEAIEILERTPDTLAHYLAGLSEGWLHCDEGEGTWNAVEVVEHLIEAEKHNWLPRLAFIIREGESKPFPEFDRFSHLHHEGKRPAAQALADFKNVRLNNVNTLKTWIADGFDYERAGFHPAFGRVKTRELLSTWVVHDFTHIAQIARVMAERYRDDVGPWHAYLGILNRK</sequence>
<organism evidence="2 3">
    <name type="scientific">Shouchella clausii</name>
    <name type="common">Alkalihalobacillus clausii</name>
    <dbReference type="NCBI Taxonomy" id="79880"/>
    <lineage>
        <taxon>Bacteria</taxon>
        <taxon>Bacillati</taxon>
        <taxon>Bacillota</taxon>
        <taxon>Bacilli</taxon>
        <taxon>Bacillales</taxon>
        <taxon>Bacillaceae</taxon>
        <taxon>Shouchella</taxon>
    </lineage>
</organism>
<protein>
    <submittedName>
        <fullName evidence="2">DinB family protein</fullName>
    </submittedName>
</protein>
<evidence type="ECO:0000313" key="3">
    <source>
        <dbReference type="Proteomes" id="UP000216207"/>
    </source>
</evidence>
<dbReference type="Proteomes" id="UP000216207">
    <property type="component" value="Unassembled WGS sequence"/>
</dbReference>
<proteinExistence type="predicted"/>
<evidence type="ECO:0000313" key="2">
    <source>
        <dbReference type="EMBL" id="PAE89051.1"/>
    </source>
</evidence>
<comment type="caution">
    <text evidence="2">The sequence shown here is derived from an EMBL/GenBank/DDBJ whole genome shotgun (WGS) entry which is preliminary data.</text>
</comment>
<evidence type="ECO:0000259" key="1">
    <source>
        <dbReference type="Pfam" id="PF12867"/>
    </source>
</evidence>
<dbReference type="SUPFAM" id="SSF109854">
    <property type="entry name" value="DinB/YfiT-like putative metalloenzymes"/>
    <property type="match status" value="1"/>
</dbReference>
<dbReference type="Pfam" id="PF12867">
    <property type="entry name" value="DinB_2"/>
    <property type="match status" value="1"/>
</dbReference>